<dbReference type="AlphaFoldDB" id="A0A8U1ET04"/>
<evidence type="ECO:0000256" key="6">
    <source>
        <dbReference type="ARBA" id="ARBA00022974"/>
    </source>
</evidence>
<dbReference type="GO" id="GO:0005886">
    <property type="term" value="C:plasma membrane"/>
    <property type="evidence" value="ECO:0007669"/>
    <property type="project" value="UniProtKB-SubCell"/>
</dbReference>
<dbReference type="KEGG" id="snh:120056304"/>
<feature type="transmembrane region" description="Helical" evidence="14">
    <location>
        <begin position="645"/>
        <end position="664"/>
    </location>
</feature>
<feature type="signal peptide" evidence="15">
    <location>
        <begin position="1"/>
        <end position="29"/>
    </location>
</feature>
<evidence type="ECO:0000256" key="13">
    <source>
        <dbReference type="SAM" id="MobiDB-lite"/>
    </source>
</evidence>
<feature type="compositionally biased region" description="Acidic residues" evidence="13">
    <location>
        <begin position="583"/>
        <end position="596"/>
    </location>
</feature>
<organism evidence="16 17">
    <name type="scientific">Salvelinus namaycush</name>
    <name type="common">Lake trout</name>
    <name type="synonym">Salmo namaycush</name>
    <dbReference type="NCBI Taxonomy" id="8040"/>
    <lineage>
        <taxon>Eukaryota</taxon>
        <taxon>Metazoa</taxon>
        <taxon>Chordata</taxon>
        <taxon>Craniata</taxon>
        <taxon>Vertebrata</taxon>
        <taxon>Euteleostomi</taxon>
        <taxon>Actinopterygii</taxon>
        <taxon>Neopterygii</taxon>
        <taxon>Teleostei</taxon>
        <taxon>Protacanthopterygii</taxon>
        <taxon>Salmoniformes</taxon>
        <taxon>Salmonidae</taxon>
        <taxon>Salmoninae</taxon>
        <taxon>Salvelinus</taxon>
    </lineage>
</organism>
<evidence type="ECO:0000256" key="14">
    <source>
        <dbReference type="SAM" id="Phobius"/>
    </source>
</evidence>
<feature type="chain" id="PRO_5036473322" evidence="15">
    <location>
        <begin position="30"/>
        <end position="665"/>
    </location>
</feature>
<keyword evidence="8" id="KW-0325">Glycoprotein</keyword>
<dbReference type="Pfam" id="PF01153">
    <property type="entry name" value="Glypican"/>
    <property type="match status" value="3"/>
</dbReference>
<evidence type="ECO:0000256" key="11">
    <source>
        <dbReference type="RuleBase" id="RU003518"/>
    </source>
</evidence>
<evidence type="ECO:0000256" key="15">
    <source>
        <dbReference type="SAM" id="SignalP"/>
    </source>
</evidence>
<dbReference type="RefSeq" id="XP_038860472.1">
    <property type="nucleotide sequence ID" value="XM_039004544.1"/>
</dbReference>
<evidence type="ECO:0000256" key="3">
    <source>
        <dbReference type="ARBA" id="ARBA00022475"/>
    </source>
</evidence>
<feature type="compositionally biased region" description="Pro residues" evidence="13">
    <location>
        <begin position="439"/>
        <end position="449"/>
    </location>
</feature>
<keyword evidence="14" id="KW-1133">Transmembrane helix</keyword>
<dbReference type="GO" id="GO:0098552">
    <property type="term" value="C:side of membrane"/>
    <property type="evidence" value="ECO:0007669"/>
    <property type="project" value="UniProtKB-KW"/>
</dbReference>
<keyword evidence="16" id="KW-1185">Reference proteome</keyword>
<name>A0A8U1ET04_SALNM</name>
<comment type="subcellular location">
    <subcellularLocation>
        <location evidence="1 12">Cell membrane</location>
        <topology evidence="1 12">Lipid-anchor</topology>
        <topology evidence="1 12">GPI-anchor</topology>
    </subcellularLocation>
</comment>
<evidence type="ECO:0000256" key="12">
    <source>
        <dbReference type="RuleBase" id="RU003519"/>
    </source>
</evidence>
<keyword evidence="9 12" id="KW-0357">Heparan sulfate</keyword>
<keyword evidence="10 12" id="KW-0449">Lipoprotein</keyword>
<keyword evidence="14" id="KW-0812">Transmembrane</keyword>
<evidence type="ECO:0000256" key="2">
    <source>
        <dbReference type="ARBA" id="ARBA00010260"/>
    </source>
</evidence>
<comment type="function">
    <text evidence="12">Cell surface proteoglycan.</text>
</comment>
<dbReference type="InterPro" id="IPR001863">
    <property type="entry name" value="Glypican"/>
</dbReference>
<dbReference type="PANTHER" id="PTHR10822:SF19">
    <property type="entry name" value="GLYPICAN-5"/>
    <property type="match status" value="1"/>
</dbReference>
<dbReference type="PROSITE" id="PS01207">
    <property type="entry name" value="GLYPICAN"/>
    <property type="match status" value="1"/>
</dbReference>
<gene>
    <name evidence="17" type="primary">LOC120056304</name>
</gene>
<keyword evidence="6 12" id="KW-0654">Proteoglycan</keyword>
<keyword evidence="7 12" id="KW-0472">Membrane</keyword>
<protein>
    <submittedName>
        <fullName evidence="17">Glypican-3-like</fullName>
    </submittedName>
</protein>
<proteinExistence type="inferred from homology"/>
<comment type="similarity">
    <text evidence="2 11">Belongs to the glypican family.</text>
</comment>
<evidence type="ECO:0000313" key="17">
    <source>
        <dbReference type="RefSeq" id="XP_038860472.1"/>
    </source>
</evidence>
<keyword evidence="5 15" id="KW-0732">Signal</keyword>
<evidence type="ECO:0000256" key="8">
    <source>
        <dbReference type="ARBA" id="ARBA00023180"/>
    </source>
</evidence>
<evidence type="ECO:0000256" key="5">
    <source>
        <dbReference type="ARBA" id="ARBA00022729"/>
    </source>
</evidence>
<dbReference type="GO" id="GO:0090263">
    <property type="term" value="P:positive regulation of canonical Wnt signaling pathway"/>
    <property type="evidence" value="ECO:0007669"/>
    <property type="project" value="TreeGrafter"/>
</dbReference>
<dbReference type="PANTHER" id="PTHR10822">
    <property type="entry name" value="GLYPICAN"/>
    <property type="match status" value="1"/>
</dbReference>
<evidence type="ECO:0000313" key="16">
    <source>
        <dbReference type="Proteomes" id="UP000808372"/>
    </source>
</evidence>
<dbReference type="GO" id="GO:0016477">
    <property type="term" value="P:cell migration"/>
    <property type="evidence" value="ECO:0007669"/>
    <property type="project" value="TreeGrafter"/>
</dbReference>
<keyword evidence="4 12" id="KW-0336">GPI-anchor</keyword>
<evidence type="ECO:0000256" key="10">
    <source>
        <dbReference type="ARBA" id="ARBA00023288"/>
    </source>
</evidence>
<accession>A0A8U1ET04</accession>
<evidence type="ECO:0000256" key="9">
    <source>
        <dbReference type="ARBA" id="ARBA00023207"/>
    </source>
</evidence>
<sequence length="665" mass="72493">MFRAICTRVNFCWIWLAVLFLLKVEDVGAYSCHEVKTAFQVRQIGPLKWVPETPGTDVDLLVCKHQGPSCCTRKMEESYQVAVRRETLQNVRSYSFELKYLISGHATAFQACCLSLLPQPLPSLLPQPLPSLLPQPLPSLLLQPLPSLLPQPLPSLLLQPLPSLLPQRDTFQYLLSFSQGHLSSLLEDTYSPLSREALPHVNALFSSLSLYIRGHNLSLEAAVARFHDNLFPLVYGRLVNPGVGVHGGLTGERGECLRATRQDVNPFGPHPETLAQELGRTLGAGRALSLALAEGTEVMNATEHVSFTKECLRGLTKMQYCSHCRGLTLIKPCVGYCLNVMRGCLASVAELDGPWRRYVAALEELTNAVAGQHSLELALLGVRGHVNEAILHAQLHGPTLTATVDKVCGRSAKEPRTSVHPDPAPEVTTSTVTSSTVPPSDPPSIPPPEQLMGQLAHLRSSFPLKPSKNDKPRSLKKISREFLSYIQRYKSFFAVLPEMLCEGEMVVDDFTCWSGDDVVESYTGRVVGNGLQAQKQNPEVKVRSPNPELAEVKKRLERFNQEIQDMLPGLGQSESWGELGSGDTEDGSGDCDDEDGCQGSGTGTVRSSPDGRPEVSSDKPVGSNPGGRAPPVVRVRGAGCPLACLFLPTALTLLLVTLALQWSML</sequence>
<evidence type="ECO:0000256" key="1">
    <source>
        <dbReference type="ARBA" id="ARBA00004609"/>
    </source>
</evidence>
<evidence type="ECO:0000256" key="4">
    <source>
        <dbReference type="ARBA" id="ARBA00022622"/>
    </source>
</evidence>
<dbReference type="GeneID" id="120056304"/>
<dbReference type="GO" id="GO:0009986">
    <property type="term" value="C:cell surface"/>
    <property type="evidence" value="ECO:0007669"/>
    <property type="project" value="TreeGrafter"/>
</dbReference>
<dbReference type="GO" id="GO:0005576">
    <property type="term" value="C:extracellular region"/>
    <property type="evidence" value="ECO:0007669"/>
    <property type="project" value="TreeGrafter"/>
</dbReference>
<evidence type="ECO:0000256" key="7">
    <source>
        <dbReference type="ARBA" id="ARBA00023136"/>
    </source>
</evidence>
<feature type="region of interest" description="Disordered" evidence="13">
    <location>
        <begin position="411"/>
        <end position="449"/>
    </location>
</feature>
<feature type="region of interest" description="Disordered" evidence="13">
    <location>
        <begin position="569"/>
        <end position="630"/>
    </location>
</feature>
<reference evidence="17" key="1">
    <citation type="submission" date="2025-08" db="UniProtKB">
        <authorList>
            <consortium name="RefSeq"/>
        </authorList>
    </citation>
    <scope>IDENTIFICATION</scope>
    <source>
        <tissue evidence="17">White muscle</tissue>
    </source>
</reference>
<dbReference type="Proteomes" id="UP000808372">
    <property type="component" value="Chromosome 11"/>
</dbReference>
<dbReference type="GO" id="GO:1905475">
    <property type="term" value="P:regulation of protein localization to membrane"/>
    <property type="evidence" value="ECO:0007669"/>
    <property type="project" value="TreeGrafter"/>
</dbReference>
<dbReference type="InterPro" id="IPR019803">
    <property type="entry name" value="Glypican_CS"/>
</dbReference>
<keyword evidence="3" id="KW-1003">Cell membrane</keyword>
<feature type="compositionally biased region" description="Low complexity" evidence="13">
    <location>
        <begin position="425"/>
        <end position="438"/>
    </location>
</feature>